<organism evidence="2 3">
    <name type="scientific">Tsuneonella aeria</name>
    <dbReference type="NCBI Taxonomy" id="1837929"/>
    <lineage>
        <taxon>Bacteria</taxon>
        <taxon>Pseudomonadati</taxon>
        <taxon>Pseudomonadota</taxon>
        <taxon>Alphaproteobacteria</taxon>
        <taxon>Sphingomonadales</taxon>
        <taxon>Erythrobacteraceae</taxon>
        <taxon>Tsuneonella</taxon>
    </lineage>
</organism>
<gene>
    <name evidence="2" type="ORF">GRI40_10570</name>
</gene>
<keyword evidence="2" id="KW-0862">Zinc</keyword>
<keyword evidence="2" id="KW-0863">Zinc-finger</keyword>
<evidence type="ECO:0000259" key="1">
    <source>
        <dbReference type="Pfam" id="PF10276"/>
    </source>
</evidence>
<protein>
    <submittedName>
        <fullName evidence="2">Zinc-finger domain-containing protein</fullName>
    </submittedName>
</protein>
<comment type="caution">
    <text evidence="2">The sequence shown here is derived from an EMBL/GenBank/DDBJ whole genome shotgun (WGS) entry which is preliminary data.</text>
</comment>
<evidence type="ECO:0000313" key="2">
    <source>
        <dbReference type="EMBL" id="MXO75660.1"/>
    </source>
</evidence>
<keyword evidence="3" id="KW-1185">Reference proteome</keyword>
<dbReference type="InterPro" id="IPR019401">
    <property type="entry name" value="Znf_CHCC"/>
</dbReference>
<dbReference type="Gene3D" id="2.60.260.40">
    <property type="entry name" value="q5lls5 like domains"/>
    <property type="match status" value="1"/>
</dbReference>
<dbReference type="GO" id="GO:0008270">
    <property type="term" value="F:zinc ion binding"/>
    <property type="evidence" value="ECO:0007669"/>
    <property type="project" value="UniProtKB-KW"/>
</dbReference>
<name>A0A6I4THX0_9SPHN</name>
<keyword evidence="2" id="KW-0479">Metal-binding</keyword>
<dbReference type="OrthoDB" id="7391570at2"/>
<dbReference type="AlphaFoldDB" id="A0A6I4THX0"/>
<accession>A0A6I4THX0</accession>
<dbReference type="Pfam" id="PF10276">
    <property type="entry name" value="zf-CHCC"/>
    <property type="match status" value="1"/>
</dbReference>
<reference evidence="2 3" key="1">
    <citation type="submission" date="2019-12" db="EMBL/GenBank/DDBJ databases">
        <title>Genomic-based taxomic classification of the family Erythrobacteraceae.</title>
        <authorList>
            <person name="Xu L."/>
        </authorList>
    </citation>
    <scope>NUCLEOTIDE SEQUENCE [LARGE SCALE GENOMIC DNA]</scope>
    <source>
        <strain evidence="2 3">100921-2</strain>
    </source>
</reference>
<evidence type="ECO:0000313" key="3">
    <source>
        <dbReference type="Proteomes" id="UP000439522"/>
    </source>
</evidence>
<proteinExistence type="predicted"/>
<sequence length="83" mass="8491">MSIPPPEVTLVSQTRVACDGAGAIRGGPGYVPSALGHPRVWLEIDEHGYVDCGYCDRRFVLQGGPADGANQAGLADIAAGATP</sequence>
<feature type="domain" description="Zinc finger CHCC-type" evidence="1">
    <location>
        <begin position="14"/>
        <end position="59"/>
    </location>
</feature>
<dbReference type="Proteomes" id="UP000439522">
    <property type="component" value="Unassembled WGS sequence"/>
</dbReference>
<dbReference type="RefSeq" id="WP_160611559.1">
    <property type="nucleotide sequence ID" value="NZ_WTZA01000002.1"/>
</dbReference>
<dbReference type="EMBL" id="WTZA01000002">
    <property type="protein sequence ID" value="MXO75660.1"/>
    <property type="molecule type" value="Genomic_DNA"/>
</dbReference>